<reference evidence="1" key="1">
    <citation type="journal article" date="2014" name="Front. Microbiol.">
        <title>High frequency of phylogenetically diverse reductive dehalogenase-homologous genes in deep subseafloor sedimentary metagenomes.</title>
        <authorList>
            <person name="Kawai M."/>
            <person name="Futagami T."/>
            <person name="Toyoda A."/>
            <person name="Takaki Y."/>
            <person name="Nishi S."/>
            <person name="Hori S."/>
            <person name="Arai W."/>
            <person name="Tsubouchi T."/>
            <person name="Morono Y."/>
            <person name="Uchiyama I."/>
            <person name="Ito T."/>
            <person name="Fujiyama A."/>
            <person name="Inagaki F."/>
            <person name="Takami H."/>
        </authorList>
    </citation>
    <scope>NUCLEOTIDE SEQUENCE</scope>
    <source>
        <strain evidence="1">Expedition CK06-06</strain>
    </source>
</reference>
<proteinExistence type="predicted"/>
<dbReference type="EMBL" id="BARS01049543">
    <property type="protein sequence ID" value="GAG34136.1"/>
    <property type="molecule type" value="Genomic_DNA"/>
</dbReference>
<comment type="caution">
    <text evidence="1">The sequence shown here is derived from an EMBL/GenBank/DDBJ whole genome shotgun (WGS) entry which is preliminary data.</text>
</comment>
<protein>
    <recommendedName>
        <fullName evidence="2">PIN domain-containing protein</fullName>
    </recommendedName>
</protein>
<name>X0YBA3_9ZZZZ</name>
<dbReference type="AlphaFoldDB" id="X0YBA3"/>
<dbReference type="Gene3D" id="3.40.50.1010">
    <property type="entry name" value="5'-nuclease"/>
    <property type="match status" value="1"/>
</dbReference>
<dbReference type="SUPFAM" id="SSF88723">
    <property type="entry name" value="PIN domain-like"/>
    <property type="match status" value="1"/>
</dbReference>
<dbReference type="InterPro" id="IPR029060">
    <property type="entry name" value="PIN-like_dom_sf"/>
</dbReference>
<gene>
    <name evidence="1" type="ORF">S01H1_74093</name>
</gene>
<accession>X0YBA3</accession>
<evidence type="ECO:0008006" key="2">
    <source>
        <dbReference type="Google" id="ProtNLM"/>
    </source>
</evidence>
<evidence type="ECO:0000313" key="1">
    <source>
        <dbReference type="EMBL" id="GAG34136.1"/>
    </source>
</evidence>
<sequence length="42" mass="4622">MSNFDGQIAAIARSKGFGVATRNVKDFEECQIVLVNPFSMTE</sequence>
<organism evidence="1">
    <name type="scientific">marine sediment metagenome</name>
    <dbReference type="NCBI Taxonomy" id="412755"/>
    <lineage>
        <taxon>unclassified sequences</taxon>
        <taxon>metagenomes</taxon>
        <taxon>ecological metagenomes</taxon>
    </lineage>
</organism>